<feature type="non-terminal residue" evidence="2">
    <location>
        <position position="593"/>
    </location>
</feature>
<feature type="domain" description="Clr5" evidence="1">
    <location>
        <begin position="190"/>
        <end position="239"/>
    </location>
</feature>
<protein>
    <recommendedName>
        <fullName evidence="1">Clr5 domain-containing protein</fullName>
    </recommendedName>
</protein>
<dbReference type="EMBL" id="WIWS01000058">
    <property type="protein sequence ID" value="KAF3214667.1"/>
    <property type="molecule type" value="Genomic_DNA"/>
</dbReference>
<proteinExistence type="predicted"/>
<name>A0A7C8UIF5_ORBOL</name>
<sequence length="593" mass="67732">MEDPIHDQESCFEILFGHTTEQYFAQEFADQGTASQRAFEQQVFGTNILNGNDLTVPHHAVCLDRNLDQDLPDWMIWGGDADSYLNLEGVDASDATKAYNNSTTNLNPIHGPASDQNIDMQEYNQIFDLNYNILNQEELDQQPNGPFGLECMPSTAALHQTQIVDEIRHLNSPARFLPKGASKEKKSKISDEEWEDHKDIIREIYIIEDHTMQQLIQTMIRDFKFPATEKMYRNKFKDWTGFSKNKTQQNGGIVAPRRLQRRRTAQKLPTISKKEQKSMLYRTHVEDNNEKAAPLMNPMSLFMDDITASTRMMYQALNNFMKSLFGSSRSVKGWTSDHIQLVPPAYASDNLSTWETLLDQCHCLGLLSQLKLYRCFSTFLHKIFKTIDAVAGDSSLIFLIYLWRICSSIFDVRLRCRAILPGEEISAIMGNCLALVTVFFKRMRCSFSLRLGRQHPVVTLLEALISQTKYSLAQFKHTLGVGYLTSIDGFGQMITTCHPVVLNMSSHYASQAWRTDIKGHKDTMRLLYNESLDKAKKLSGECDERTISLLYSYTYAMAKGYDDCSELLKLASQLRDKTEPICRNQADLKAGII</sequence>
<dbReference type="Pfam" id="PF14420">
    <property type="entry name" value="Clr5"/>
    <property type="match status" value="1"/>
</dbReference>
<dbReference type="PANTHER" id="PTHR38788">
    <property type="entry name" value="CLR5 DOMAIN-CONTAINING PROTEIN"/>
    <property type="match status" value="1"/>
</dbReference>
<dbReference type="AlphaFoldDB" id="A0A7C8UIF5"/>
<dbReference type="PANTHER" id="PTHR38788:SF3">
    <property type="entry name" value="CLR5 DOMAIN-CONTAINING PROTEIN"/>
    <property type="match status" value="1"/>
</dbReference>
<reference evidence="2 3" key="1">
    <citation type="submission" date="2019-06" db="EMBL/GenBank/DDBJ databases">
        <authorList>
            <person name="Palmer J.M."/>
        </authorList>
    </citation>
    <scope>NUCLEOTIDE SEQUENCE [LARGE SCALE GENOMIC DNA]</scope>
    <source>
        <strain evidence="2 3">TWF106</strain>
    </source>
</reference>
<gene>
    <name evidence="2" type="ORF">TWF106_009024</name>
</gene>
<evidence type="ECO:0000313" key="3">
    <source>
        <dbReference type="Proteomes" id="UP000472727"/>
    </source>
</evidence>
<organism evidence="2 3">
    <name type="scientific">Orbilia oligospora</name>
    <name type="common">Nematode-trapping fungus</name>
    <name type="synonym">Arthrobotrys oligospora</name>
    <dbReference type="NCBI Taxonomy" id="2813651"/>
    <lineage>
        <taxon>Eukaryota</taxon>
        <taxon>Fungi</taxon>
        <taxon>Dikarya</taxon>
        <taxon>Ascomycota</taxon>
        <taxon>Pezizomycotina</taxon>
        <taxon>Orbiliomycetes</taxon>
        <taxon>Orbiliales</taxon>
        <taxon>Orbiliaceae</taxon>
        <taxon>Orbilia</taxon>
    </lineage>
</organism>
<evidence type="ECO:0000259" key="1">
    <source>
        <dbReference type="Pfam" id="PF14420"/>
    </source>
</evidence>
<evidence type="ECO:0000313" key="2">
    <source>
        <dbReference type="EMBL" id="KAF3214667.1"/>
    </source>
</evidence>
<dbReference type="Proteomes" id="UP000472727">
    <property type="component" value="Unassembled WGS sequence"/>
</dbReference>
<comment type="caution">
    <text evidence="2">The sequence shown here is derived from an EMBL/GenBank/DDBJ whole genome shotgun (WGS) entry which is preliminary data.</text>
</comment>
<dbReference type="InterPro" id="IPR025676">
    <property type="entry name" value="Clr5_dom"/>
</dbReference>
<accession>A0A7C8UIF5</accession>